<reference evidence="1 2" key="1">
    <citation type="submission" date="2019-07" db="EMBL/GenBank/DDBJ databases">
        <title>Genomic Encyclopedia of Archaeal and Bacterial Type Strains, Phase II (KMG-II): from individual species to whole genera.</title>
        <authorList>
            <person name="Goeker M."/>
        </authorList>
    </citation>
    <scope>NUCLEOTIDE SEQUENCE [LARGE SCALE GENOMIC DNA]</scope>
    <source>
        <strain evidence="1 2">DSM 17527</strain>
    </source>
</reference>
<sequence length="272" mass="30872">MTKVFLLVLSMLCLLSCEDVVDIDTPEGTPQLVIDASFRIYSDEQPIQVDNAIKLSLSAPFFGNNILAVSNATVYITDVTNQSRITYVESDIAGTFIPDQADAFIPQFNRTYELTVSYDDETYIATANLIPTVPLDEIKQGDGSFFDEETEIFAVYTDVKEREDYYFLDFGFNEYAVSEDRFYNGQTFDFPFYYEDLEPNDQITISILGIDKQYLQYAEILIEQSDPDGGPFQTPPVNLRGNIENTTNSEQRALGYFHIAQAYKLSYTVITP</sequence>
<accession>A0A5S5BZ29</accession>
<dbReference type="InterPro" id="IPR025345">
    <property type="entry name" value="DUF4249"/>
</dbReference>
<evidence type="ECO:0000313" key="1">
    <source>
        <dbReference type="EMBL" id="TYP72304.1"/>
    </source>
</evidence>
<dbReference type="Pfam" id="PF14054">
    <property type="entry name" value="DUF4249"/>
    <property type="match status" value="1"/>
</dbReference>
<evidence type="ECO:0000313" key="2">
    <source>
        <dbReference type="Proteomes" id="UP000324376"/>
    </source>
</evidence>
<gene>
    <name evidence="1" type="ORF">BD809_107189</name>
</gene>
<dbReference type="RefSeq" id="WP_211356717.1">
    <property type="nucleotide sequence ID" value="NZ_VNHU01000007.1"/>
</dbReference>
<dbReference type="EMBL" id="VNHU01000007">
    <property type="protein sequence ID" value="TYP72304.1"/>
    <property type="molecule type" value="Genomic_DNA"/>
</dbReference>
<dbReference type="AlphaFoldDB" id="A0A5S5BZ29"/>
<proteinExistence type="predicted"/>
<dbReference type="Proteomes" id="UP000324376">
    <property type="component" value="Unassembled WGS sequence"/>
</dbReference>
<organism evidence="1 2">
    <name type="scientific">Aquimarina intermedia</name>
    <dbReference type="NCBI Taxonomy" id="350814"/>
    <lineage>
        <taxon>Bacteria</taxon>
        <taxon>Pseudomonadati</taxon>
        <taxon>Bacteroidota</taxon>
        <taxon>Flavobacteriia</taxon>
        <taxon>Flavobacteriales</taxon>
        <taxon>Flavobacteriaceae</taxon>
        <taxon>Aquimarina</taxon>
    </lineage>
</organism>
<comment type="caution">
    <text evidence="1">The sequence shown here is derived from an EMBL/GenBank/DDBJ whole genome shotgun (WGS) entry which is preliminary data.</text>
</comment>
<protein>
    <submittedName>
        <fullName evidence="1">Uncharacterized protein DUF4249</fullName>
    </submittedName>
</protein>
<name>A0A5S5BZ29_9FLAO</name>
<keyword evidence="2" id="KW-1185">Reference proteome</keyword>